<keyword evidence="3" id="KW-0649">Protein kinase inhibitor</keyword>
<dbReference type="InterPro" id="IPR044275">
    <property type="entry name" value="KRP"/>
</dbReference>
<evidence type="ECO:0000256" key="2">
    <source>
        <dbReference type="ARBA" id="ARBA00010274"/>
    </source>
</evidence>
<dbReference type="PANTHER" id="PTHR46776">
    <property type="entry name" value="CYCLIN-DEPENDENT KINASE INHIBITOR 4-RELATED"/>
    <property type="match status" value="1"/>
</dbReference>
<organism evidence="7 8">
    <name type="scientific">Juglans regia</name>
    <name type="common">English walnut</name>
    <dbReference type="NCBI Taxonomy" id="51240"/>
    <lineage>
        <taxon>Eukaryota</taxon>
        <taxon>Viridiplantae</taxon>
        <taxon>Streptophyta</taxon>
        <taxon>Embryophyta</taxon>
        <taxon>Tracheophyta</taxon>
        <taxon>Spermatophyta</taxon>
        <taxon>Magnoliopsida</taxon>
        <taxon>eudicotyledons</taxon>
        <taxon>Gunneridae</taxon>
        <taxon>Pentapetalae</taxon>
        <taxon>rosids</taxon>
        <taxon>fabids</taxon>
        <taxon>Fagales</taxon>
        <taxon>Juglandaceae</taxon>
        <taxon>Juglans</taxon>
    </lineage>
</organism>
<dbReference type="GO" id="GO:0005654">
    <property type="term" value="C:nucleoplasm"/>
    <property type="evidence" value="ECO:0007669"/>
    <property type="project" value="UniProtKB-SubCell"/>
</dbReference>
<evidence type="ECO:0000313" key="7">
    <source>
        <dbReference type="EMBL" id="KAF5448670.1"/>
    </source>
</evidence>
<keyword evidence="4" id="KW-0131">Cell cycle</keyword>
<evidence type="ECO:0000256" key="1">
    <source>
        <dbReference type="ARBA" id="ARBA00004642"/>
    </source>
</evidence>
<feature type="region of interest" description="Disordered" evidence="5">
    <location>
        <begin position="1"/>
        <end position="24"/>
    </location>
</feature>
<accession>A0A833TH43</accession>
<feature type="non-terminal residue" evidence="7">
    <location>
        <position position="225"/>
    </location>
</feature>
<dbReference type="PIRSF" id="PIRSF017811">
    <property type="entry name" value="CDK_inhib_pln"/>
    <property type="match status" value="1"/>
</dbReference>
<evidence type="ECO:0000313" key="8">
    <source>
        <dbReference type="Proteomes" id="UP000619265"/>
    </source>
</evidence>
<feature type="domain" description="Cyclin-dependent kinase inhibitor" evidence="6">
    <location>
        <begin position="180"/>
        <end position="223"/>
    </location>
</feature>
<dbReference type="InterPro" id="IPR003175">
    <property type="entry name" value="CDI_dom"/>
</dbReference>
<feature type="region of interest" description="Disordered" evidence="5">
    <location>
        <begin position="162"/>
        <end position="182"/>
    </location>
</feature>
<reference evidence="7" key="2">
    <citation type="submission" date="2020-03" db="EMBL/GenBank/DDBJ databases">
        <title>Walnut 2.0.</title>
        <authorList>
            <person name="Marrano A."/>
            <person name="Britton M."/>
            <person name="Zimin A.V."/>
            <person name="Zaini P.A."/>
            <person name="Workman R."/>
            <person name="Puiu D."/>
            <person name="Bianco L."/>
            <person name="Allen B.J."/>
            <person name="Troggio M."/>
            <person name="Leslie C.A."/>
            <person name="Timp W."/>
            <person name="Dendekar A."/>
            <person name="Salzberg S.L."/>
            <person name="Neale D.B."/>
        </authorList>
    </citation>
    <scope>NUCLEOTIDE SEQUENCE</scope>
    <source>
        <tissue evidence="7">Leaves</tissue>
    </source>
</reference>
<dbReference type="AlphaFoldDB" id="A0A833TH43"/>
<proteinExistence type="inferred from homology"/>
<protein>
    <recommendedName>
        <fullName evidence="6">Cyclin-dependent kinase inhibitor domain-containing protein</fullName>
    </recommendedName>
</protein>
<comment type="caution">
    <text evidence="7">The sequence shown here is derived from an EMBL/GenBank/DDBJ whole genome shotgun (WGS) entry which is preliminary data.</text>
</comment>
<dbReference type="Gramene" id="Jr13_05930_p1">
    <property type="protein sequence ID" value="cds.Jr13_05930_p1"/>
    <property type="gene ID" value="Jr13_05930"/>
</dbReference>
<comment type="similarity">
    <text evidence="2">Belongs to the CDI family. ICK/KRP subfamily.</text>
</comment>
<dbReference type="EMBL" id="LIHL02000013">
    <property type="protein sequence ID" value="KAF5448670.1"/>
    <property type="molecule type" value="Genomic_DNA"/>
</dbReference>
<reference evidence="7" key="1">
    <citation type="submission" date="2015-10" db="EMBL/GenBank/DDBJ databases">
        <authorList>
            <person name="Martinez-Garcia P.J."/>
            <person name="Crepeau M.W."/>
            <person name="Puiu D."/>
            <person name="Gonzalez-Ibeas D."/>
            <person name="Whalen J."/>
            <person name="Stevens K."/>
            <person name="Paul R."/>
            <person name="Butterfield T."/>
            <person name="Britton M."/>
            <person name="Reagan R."/>
            <person name="Chakraborty S."/>
            <person name="Walawage S.L."/>
            <person name="Vasquez-Gross H.A."/>
            <person name="Cardeno C."/>
            <person name="Famula R."/>
            <person name="Pratt K."/>
            <person name="Kuruganti S."/>
            <person name="Aradhya M.K."/>
            <person name="Leslie C.A."/>
            <person name="Dandekar A.M."/>
            <person name="Salzberg S.L."/>
            <person name="Wegrzyn J.L."/>
            <person name="Langley C.H."/>
            <person name="Neale D.B."/>
        </authorList>
    </citation>
    <scope>NUCLEOTIDE SEQUENCE</scope>
    <source>
        <tissue evidence="7">Leaves</tissue>
    </source>
</reference>
<evidence type="ECO:0000259" key="6">
    <source>
        <dbReference type="Pfam" id="PF02234"/>
    </source>
</evidence>
<dbReference type="InterPro" id="IPR044898">
    <property type="entry name" value="CDI_dom_sf"/>
</dbReference>
<evidence type="ECO:0000256" key="3">
    <source>
        <dbReference type="ARBA" id="ARBA00023013"/>
    </source>
</evidence>
<evidence type="ECO:0000256" key="5">
    <source>
        <dbReference type="SAM" id="MobiDB-lite"/>
    </source>
</evidence>
<dbReference type="GO" id="GO:0051726">
    <property type="term" value="P:regulation of cell cycle"/>
    <property type="evidence" value="ECO:0007669"/>
    <property type="project" value="InterPro"/>
</dbReference>
<comment type="subcellular location">
    <subcellularLocation>
        <location evidence="1">Nucleus</location>
        <location evidence="1">Nucleoplasm</location>
    </subcellularLocation>
</comment>
<dbReference type="Gene3D" id="4.10.365.10">
    <property type="entry name" value="p27"/>
    <property type="match status" value="1"/>
</dbReference>
<dbReference type="Proteomes" id="UP000619265">
    <property type="component" value="Unassembled WGS sequence"/>
</dbReference>
<gene>
    <name evidence="7" type="ORF">F2P56_029179</name>
</gene>
<name>A0A833TH43_JUGRE</name>
<dbReference type="GO" id="GO:0004861">
    <property type="term" value="F:cyclin-dependent protein serine/threonine kinase inhibitor activity"/>
    <property type="evidence" value="ECO:0007669"/>
    <property type="project" value="InterPro"/>
</dbReference>
<dbReference type="Pfam" id="PF02234">
    <property type="entry name" value="CDI"/>
    <property type="match status" value="1"/>
</dbReference>
<evidence type="ECO:0000256" key="4">
    <source>
        <dbReference type="ARBA" id="ARBA00023306"/>
    </source>
</evidence>
<sequence>KAMKNDSSSSKETERESSASAYSMGDCTRKCKRNIAAVEGSSTSTSTSTSMSMAVSKRMRIVGLPSLTVELENPLSCVALPGNVSSPANSVDSEAVNAGALSSSFCSDQLLASWCSSNESSEVVKDSFRLMDLEAKSFETVDSACIDNTKFRETTPSSELCGESEEIDSLARKPSSAKTPPKEEIEEFFAKAEKQEQKRFAEKYNYDIVKDMPLEGRYQWVRLKP</sequence>